<evidence type="ECO:0000256" key="2">
    <source>
        <dbReference type="ARBA" id="ARBA00005842"/>
    </source>
</evidence>
<evidence type="ECO:0000256" key="5">
    <source>
        <dbReference type="ARBA" id="ARBA00022694"/>
    </source>
</evidence>
<name>A0A645AL12_9ZZZZ</name>
<keyword evidence="8" id="KW-0460">Magnesium</keyword>
<sequence>MFNKLLIISGPTATGKTDLAVKIAKKYNGELVSGDSCQIYKGMDIGTGKDQPEETPIHLIDIITPDQKFSVADFQKVAQKTIKEIQSRGKLPILVGCSGFYIDSVINPNYNTFSIKPNKFLRFILNRFSVKTLQKIYKFLDPLNFSKLNHSDINNHYRLSRKIEIKLFSKNVENCKLKIENFDILHISLTAPLDFLYQRIDLRVQKRMDIGFLDEIKTLLKKYKWSDPGMQIAAYKCLKPYFQNKNNLENCLQLWSYAEHSDARRQSCWFKSRPNVYFFDITKKDFQKNINSKITKWYTKS</sequence>
<evidence type="ECO:0000313" key="10">
    <source>
        <dbReference type="EMBL" id="MPM53800.1"/>
    </source>
</evidence>
<evidence type="ECO:0000256" key="7">
    <source>
        <dbReference type="ARBA" id="ARBA00022840"/>
    </source>
</evidence>
<evidence type="ECO:0000256" key="9">
    <source>
        <dbReference type="ARBA" id="ARBA00049563"/>
    </source>
</evidence>
<dbReference type="InterPro" id="IPR018022">
    <property type="entry name" value="IPT"/>
</dbReference>
<dbReference type="AlphaFoldDB" id="A0A645AL12"/>
<protein>
    <recommendedName>
        <fullName evidence="3">tRNA dimethylallyltransferase</fullName>
        <ecNumber evidence="3">2.5.1.75</ecNumber>
    </recommendedName>
</protein>
<dbReference type="InterPro" id="IPR027417">
    <property type="entry name" value="P-loop_NTPase"/>
</dbReference>
<accession>A0A645AL12</accession>
<proteinExistence type="inferred from homology"/>
<dbReference type="EC" id="2.5.1.75" evidence="3"/>
<dbReference type="PANTHER" id="PTHR11088:SF60">
    <property type="entry name" value="TRNA DIMETHYLALLYLTRANSFERASE"/>
    <property type="match status" value="1"/>
</dbReference>
<keyword evidence="6" id="KW-0547">Nucleotide-binding</keyword>
<keyword evidence="4 10" id="KW-0808">Transferase</keyword>
<dbReference type="GO" id="GO:0052381">
    <property type="term" value="F:tRNA dimethylallyltransferase activity"/>
    <property type="evidence" value="ECO:0007669"/>
    <property type="project" value="UniProtKB-EC"/>
</dbReference>
<evidence type="ECO:0000256" key="4">
    <source>
        <dbReference type="ARBA" id="ARBA00022679"/>
    </source>
</evidence>
<evidence type="ECO:0000256" key="8">
    <source>
        <dbReference type="ARBA" id="ARBA00022842"/>
    </source>
</evidence>
<dbReference type="PANTHER" id="PTHR11088">
    <property type="entry name" value="TRNA DIMETHYLALLYLTRANSFERASE"/>
    <property type="match status" value="1"/>
</dbReference>
<dbReference type="GO" id="GO:0005524">
    <property type="term" value="F:ATP binding"/>
    <property type="evidence" value="ECO:0007669"/>
    <property type="project" value="UniProtKB-KW"/>
</dbReference>
<comment type="catalytic activity">
    <reaction evidence="9">
        <text>adenosine(37) in tRNA + dimethylallyl diphosphate = N(6)-dimethylallyladenosine(37) in tRNA + diphosphate</text>
        <dbReference type="Rhea" id="RHEA:26482"/>
        <dbReference type="Rhea" id="RHEA-COMP:10162"/>
        <dbReference type="Rhea" id="RHEA-COMP:10375"/>
        <dbReference type="ChEBI" id="CHEBI:33019"/>
        <dbReference type="ChEBI" id="CHEBI:57623"/>
        <dbReference type="ChEBI" id="CHEBI:74411"/>
        <dbReference type="ChEBI" id="CHEBI:74415"/>
        <dbReference type="EC" id="2.5.1.75"/>
    </reaction>
</comment>
<dbReference type="HAMAP" id="MF_00185">
    <property type="entry name" value="IPP_trans"/>
    <property type="match status" value="1"/>
</dbReference>
<comment type="caution">
    <text evidence="10">The sequence shown here is derived from an EMBL/GenBank/DDBJ whole genome shotgun (WGS) entry which is preliminary data.</text>
</comment>
<dbReference type="SUPFAM" id="SSF52540">
    <property type="entry name" value="P-loop containing nucleoside triphosphate hydrolases"/>
    <property type="match status" value="2"/>
</dbReference>
<dbReference type="Gene3D" id="3.40.50.300">
    <property type="entry name" value="P-loop containing nucleotide triphosphate hydrolases"/>
    <property type="match status" value="1"/>
</dbReference>
<organism evidence="10">
    <name type="scientific">bioreactor metagenome</name>
    <dbReference type="NCBI Taxonomy" id="1076179"/>
    <lineage>
        <taxon>unclassified sequences</taxon>
        <taxon>metagenomes</taxon>
        <taxon>ecological metagenomes</taxon>
    </lineage>
</organism>
<keyword evidence="7" id="KW-0067">ATP-binding</keyword>
<dbReference type="Pfam" id="PF01715">
    <property type="entry name" value="IPPT"/>
    <property type="match status" value="1"/>
</dbReference>
<dbReference type="NCBIfam" id="TIGR00174">
    <property type="entry name" value="miaA"/>
    <property type="match status" value="1"/>
</dbReference>
<comment type="cofactor">
    <cofactor evidence="1">
        <name>Mg(2+)</name>
        <dbReference type="ChEBI" id="CHEBI:18420"/>
    </cofactor>
</comment>
<reference evidence="10" key="1">
    <citation type="submission" date="2019-08" db="EMBL/GenBank/DDBJ databases">
        <authorList>
            <person name="Kucharzyk K."/>
            <person name="Murdoch R.W."/>
            <person name="Higgins S."/>
            <person name="Loffler F."/>
        </authorList>
    </citation>
    <scope>NUCLEOTIDE SEQUENCE</scope>
</reference>
<dbReference type="GO" id="GO:0006400">
    <property type="term" value="P:tRNA modification"/>
    <property type="evidence" value="ECO:0007669"/>
    <property type="project" value="TreeGrafter"/>
</dbReference>
<comment type="similarity">
    <text evidence="2">Belongs to the IPP transferase family.</text>
</comment>
<dbReference type="InterPro" id="IPR039657">
    <property type="entry name" value="Dimethylallyltransferase"/>
</dbReference>
<keyword evidence="5" id="KW-0819">tRNA processing</keyword>
<evidence type="ECO:0000256" key="6">
    <source>
        <dbReference type="ARBA" id="ARBA00022741"/>
    </source>
</evidence>
<gene>
    <name evidence="10" type="primary">miaA_38</name>
    <name evidence="10" type="ORF">SDC9_100569</name>
</gene>
<evidence type="ECO:0000256" key="1">
    <source>
        <dbReference type="ARBA" id="ARBA00001946"/>
    </source>
</evidence>
<evidence type="ECO:0000256" key="3">
    <source>
        <dbReference type="ARBA" id="ARBA00012665"/>
    </source>
</evidence>
<dbReference type="EMBL" id="VSSQ01014506">
    <property type="protein sequence ID" value="MPM53800.1"/>
    <property type="molecule type" value="Genomic_DNA"/>
</dbReference>